<accession>A0ABX8BJH4</accession>
<reference evidence="3 4" key="1">
    <citation type="submission" date="2021-05" db="EMBL/GenBank/DDBJ databases">
        <title>Direct Submission.</title>
        <authorList>
            <person name="Li K."/>
            <person name="Gao J."/>
        </authorList>
    </citation>
    <scope>NUCLEOTIDE SEQUENCE [LARGE SCALE GENOMIC DNA]</scope>
    <source>
        <strain evidence="3 4">Mg02</strain>
    </source>
</reference>
<evidence type="ECO:0000313" key="3">
    <source>
        <dbReference type="EMBL" id="QUX22399.1"/>
    </source>
</evidence>
<dbReference type="EMBL" id="CP074133">
    <property type="protein sequence ID" value="QUX22399.1"/>
    <property type="molecule type" value="Genomic_DNA"/>
</dbReference>
<dbReference type="RefSeq" id="WP_220563616.1">
    <property type="nucleotide sequence ID" value="NZ_CP074133.1"/>
</dbReference>
<organism evidence="3 4">
    <name type="scientific">Nocardiopsis changdeensis</name>
    <dbReference type="NCBI Taxonomy" id="2831969"/>
    <lineage>
        <taxon>Bacteria</taxon>
        <taxon>Bacillati</taxon>
        <taxon>Actinomycetota</taxon>
        <taxon>Actinomycetes</taxon>
        <taxon>Streptosporangiales</taxon>
        <taxon>Nocardiopsidaceae</taxon>
        <taxon>Nocardiopsis</taxon>
    </lineage>
</organism>
<evidence type="ECO:0008006" key="5">
    <source>
        <dbReference type="Google" id="ProtNLM"/>
    </source>
</evidence>
<gene>
    <name evidence="3" type="ORF">KGD84_29420</name>
</gene>
<evidence type="ECO:0000259" key="2">
    <source>
        <dbReference type="Pfam" id="PF18862"/>
    </source>
</evidence>
<dbReference type="InterPro" id="IPR041229">
    <property type="entry name" value="HEPN_Apea"/>
</dbReference>
<dbReference type="Proteomes" id="UP000676079">
    <property type="component" value="Chromosome"/>
</dbReference>
<feature type="domain" description="Apea-like HEPN" evidence="1">
    <location>
        <begin position="315"/>
        <end position="448"/>
    </location>
</feature>
<proteinExistence type="predicted"/>
<dbReference type="Pfam" id="PF18862">
    <property type="entry name" value="ApeA_NTD1"/>
    <property type="match status" value="1"/>
</dbReference>
<keyword evidence="4" id="KW-1185">Reference proteome</keyword>
<dbReference type="InterPro" id="IPR041223">
    <property type="entry name" value="ApeA_NTD"/>
</dbReference>
<protein>
    <recommendedName>
        <fullName evidence="5">ApeA N-terminal domain-containing protein</fullName>
    </recommendedName>
</protein>
<evidence type="ECO:0000313" key="4">
    <source>
        <dbReference type="Proteomes" id="UP000676079"/>
    </source>
</evidence>
<dbReference type="Pfam" id="PF18739">
    <property type="entry name" value="HEPN_Apea"/>
    <property type="match status" value="1"/>
</dbReference>
<name>A0ABX8BJH4_9ACTN</name>
<feature type="domain" description="ApeA N-terminal" evidence="2">
    <location>
        <begin position="14"/>
        <end position="271"/>
    </location>
</feature>
<sequence length="477" mass="52890">MIDITPTKMDAVPGNFWLSTSPEKRIPGFLTLNSGWPKIELMGELLPVFEVADESPTHTSYKAAPHSQPDAIIHGIISAPRGKVTLSGAHIKKSNTALFGDAVVQQTLSSDEAFIGAHLESPRQKFSKLQFSTERLGYWAEIDGVSAKMKPDFSSFEIHYEKKERPEIDLTVIPGTLRLHQKVSFTRPTHAGAGVKTSTWLRFDSREKATVNDYREMIAGPVSNLLTFLFGKYCHVGKIEVADPGIESANWIEVVRYSNDFDDSDTKQSPFLDLEGIGLENLGKFIDNSTKLQIFSNIIAGADSRDSSLEGKFVQLAFAAEGLHRTLNSSAKFFTREEAEPVLKAIKGCEAENHVKERIAGAAKQYLGELSFPQRLLSLAQIAELSAPGISGKTKLWKEGITQLRNGLAHGSSLEITNEKVNSYYILTESLHWILKLCILSESGLPSEKIKQGLENHESYTKFKTSARNYLPRVYEA</sequence>
<evidence type="ECO:0000259" key="1">
    <source>
        <dbReference type="Pfam" id="PF18739"/>
    </source>
</evidence>